<organism evidence="3 4">
    <name type="scientific">Nephila pilipes</name>
    <name type="common">Giant wood spider</name>
    <name type="synonym">Nephila maculata</name>
    <dbReference type="NCBI Taxonomy" id="299642"/>
    <lineage>
        <taxon>Eukaryota</taxon>
        <taxon>Metazoa</taxon>
        <taxon>Ecdysozoa</taxon>
        <taxon>Arthropoda</taxon>
        <taxon>Chelicerata</taxon>
        <taxon>Arachnida</taxon>
        <taxon>Araneae</taxon>
        <taxon>Araneomorphae</taxon>
        <taxon>Entelegynae</taxon>
        <taxon>Araneoidea</taxon>
        <taxon>Nephilidae</taxon>
        <taxon>Nephila</taxon>
    </lineage>
</organism>
<evidence type="ECO:0000256" key="2">
    <source>
        <dbReference type="SAM" id="SignalP"/>
    </source>
</evidence>
<dbReference type="OrthoDB" id="10056816at2759"/>
<name>A0A8X6QDQ3_NEPPI</name>
<protein>
    <submittedName>
        <fullName evidence="3">UPF0462 protein C4orf33 homolog</fullName>
    </submittedName>
</protein>
<proteinExistence type="inferred from homology"/>
<sequence>MDYFHPGANRWVNVLIIILGLTISTKADKMEFSISQTWDSQPTDHDPIIIKLYPDNDFLMMEINAPFFNDPPAPSDKKGPFPKLWDYEVVEAFFLGADEKYLEVEFSPHGQHLLLFLSGRKNAIKMCLHVEYIATVDKKSSTWRGIASIPKTYFPPNVNRFNAYAIHGSGEGRQYEALFPVPSIHFTHPDFHRLEFFRYIEFDKLLAINNTLSEEWENALRNAGEELTCKED</sequence>
<keyword evidence="2" id="KW-0732">Signal</keyword>
<keyword evidence="4" id="KW-1185">Reference proteome</keyword>
<dbReference type="AlphaFoldDB" id="A0A8X6QDQ3"/>
<dbReference type="PANTHER" id="PTHR31475">
    <property type="entry name" value="UPF0462 PROTEIN"/>
    <property type="match status" value="1"/>
</dbReference>
<dbReference type="Proteomes" id="UP000887013">
    <property type="component" value="Unassembled WGS sequence"/>
</dbReference>
<dbReference type="Gene3D" id="2.60.40.1190">
    <property type="match status" value="1"/>
</dbReference>
<feature type="chain" id="PRO_5036492754" evidence="2">
    <location>
        <begin position="28"/>
        <end position="232"/>
    </location>
</feature>
<evidence type="ECO:0000256" key="1">
    <source>
        <dbReference type="ARBA" id="ARBA00038085"/>
    </source>
</evidence>
<dbReference type="PANTHER" id="PTHR31475:SF5">
    <property type="entry name" value="UPF0462 PROTEIN C4ORF33 HOMOLOG"/>
    <property type="match status" value="1"/>
</dbReference>
<accession>A0A8X6QDQ3</accession>
<comment type="caution">
    <text evidence="3">The sequence shown here is derived from an EMBL/GenBank/DDBJ whole genome shotgun (WGS) entry which is preliminary data.</text>
</comment>
<gene>
    <name evidence="3" type="primary">zgc:77739</name>
    <name evidence="3" type="ORF">NPIL_157461</name>
</gene>
<evidence type="ECO:0000313" key="3">
    <source>
        <dbReference type="EMBL" id="GFU21393.1"/>
    </source>
</evidence>
<comment type="similarity">
    <text evidence="1">Belongs to the UPF0462 family.</text>
</comment>
<reference evidence="3" key="1">
    <citation type="submission" date="2020-08" db="EMBL/GenBank/DDBJ databases">
        <title>Multicomponent nature underlies the extraordinary mechanical properties of spider dragline silk.</title>
        <authorList>
            <person name="Kono N."/>
            <person name="Nakamura H."/>
            <person name="Mori M."/>
            <person name="Yoshida Y."/>
            <person name="Ohtoshi R."/>
            <person name="Malay A.D."/>
            <person name="Moran D.A.P."/>
            <person name="Tomita M."/>
            <person name="Numata K."/>
            <person name="Arakawa K."/>
        </authorList>
    </citation>
    <scope>NUCLEOTIDE SEQUENCE</scope>
</reference>
<evidence type="ECO:0000313" key="4">
    <source>
        <dbReference type="Proteomes" id="UP000887013"/>
    </source>
</evidence>
<feature type="signal peptide" evidence="2">
    <location>
        <begin position="1"/>
        <end position="27"/>
    </location>
</feature>
<dbReference type="EMBL" id="BMAW01127511">
    <property type="protein sequence ID" value="GFU21393.1"/>
    <property type="molecule type" value="Genomic_DNA"/>
</dbReference>